<dbReference type="InterPro" id="IPR015421">
    <property type="entry name" value="PyrdxlP-dep_Trfase_major"/>
</dbReference>
<dbReference type="RefSeq" id="WP_045670334.1">
    <property type="nucleotide sequence ID" value="NZ_CP011058.1"/>
</dbReference>
<evidence type="ECO:0000256" key="1">
    <source>
        <dbReference type="ARBA" id="ARBA00001933"/>
    </source>
</evidence>
<evidence type="ECO:0000313" key="8">
    <source>
        <dbReference type="EMBL" id="AJY74901.1"/>
    </source>
</evidence>
<dbReference type="Pfam" id="PF03711">
    <property type="entry name" value="OKR_DC_1_C"/>
    <property type="match status" value="1"/>
</dbReference>
<dbReference type="PANTHER" id="PTHR43277:SF3">
    <property type="entry name" value="DECARBOXYLASE, PUTATIVE-RELATED"/>
    <property type="match status" value="1"/>
</dbReference>
<proteinExistence type="inferred from homology"/>
<keyword evidence="4" id="KW-0663">Pyridoxal phosphate</keyword>
<evidence type="ECO:0000256" key="4">
    <source>
        <dbReference type="ARBA" id="ARBA00022898"/>
    </source>
</evidence>
<dbReference type="InterPro" id="IPR015424">
    <property type="entry name" value="PyrdxlP-dep_Trfase"/>
</dbReference>
<dbReference type="KEGG" id="pbj:VN24_10270"/>
<evidence type="ECO:0000259" key="7">
    <source>
        <dbReference type="Pfam" id="PF03711"/>
    </source>
</evidence>
<dbReference type="STRING" id="1126833.VN24_10270"/>
<keyword evidence="5" id="KW-0456">Lyase</keyword>
<reference evidence="8 9" key="1">
    <citation type="journal article" date="2015" name="J. Biotechnol.">
        <title>Complete genome sequence of Paenibacillus beijingensis 7188(T) (=DSM 24997(T)), a novel rhizobacterium from jujube garden soil.</title>
        <authorList>
            <person name="Kwak Y."/>
            <person name="Shin J.H."/>
        </authorList>
    </citation>
    <scope>NUCLEOTIDE SEQUENCE [LARGE SCALE GENOMIC DNA]</scope>
    <source>
        <strain evidence="8 9">DSM 24997</strain>
    </source>
</reference>
<keyword evidence="9" id="KW-1185">Reference proteome</keyword>
<dbReference type="Pfam" id="PF01276">
    <property type="entry name" value="OKR_DC_1"/>
    <property type="match status" value="1"/>
</dbReference>
<dbReference type="InterPro" id="IPR036633">
    <property type="entry name" value="Prn/Lys/Arg_de-COase_C_sf"/>
</dbReference>
<gene>
    <name evidence="8" type="ORF">VN24_10270</name>
</gene>
<dbReference type="SUPFAM" id="SSF53383">
    <property type="entry name" value="PLP-dependent transferases"/>
    <property type="match status" value="1"/>
</dbReference>
<name>A0A0D5NI02_9BACL</name>
<dbReference type="InterPro" id="IPR052357">
    <property type="entry name" value="Orn_Lys_Arg_decarboxylase-I"/>
</dbReference>
<evidence type="ECO:0000313" key="9">
    <source>
        <dbReference type="Proteomes" id="UP000032633"/>
    </source>
</evidence>
<sequence length="526" mass="57003">MNTFVAPLLEALIFHQSRNPVSFHVPGHKYGTMLSDVNIGKRVPETDTPGATRLKSWFEQIMKLDVTELSTTDDLHHAEGVIKEAQQLAARCFGAEETHFLTGGSTAGNIALLMAACNPGDIIIVQRNVHKSVLNGLMLSGARAVFIGSQLDKESGQYTIPALDTVQEALRRYPEAKAVFLTNPNYYGMSTGLKKYAEAAHRQGALLLVDEAHGAHYGHHPELPQSALQAGADGVVQSTHKTLSAMTMGAMLHVQGHRLNRAALSNALSMIQSSSPSYPIMASLDIARAILDAFGEKWFEKGLNAASFLRNWLNRNDHPFILLEQSGSSAFDQLDPLRIVIRDMTGTLSGYELLKRLEEKGCWAEMADNRHVVLLIGAACGNDEAVRLTDALMDIASESGLRMVKENSCKSTASAFASTSAVFSTNAFASTKTVIEADITEPIAFERRSLTEAEVMTVAVEHAAGYRSAEQVTPYPPGIPLLYAGEPITEGKVKALRILSDSGAKCQGAADSSLRTIRVIKRETNK</sequence>
<evidence type="ECO:0000259" key="6">
    <source>
        <dbReference type="Pfam" id="PF01276"/>
    </source>
</evidence>
<dbReference type="HOGENOM" id="CLU_025925_2_1_9"/>
<dbReference type="GO" id="GO:0016831">
    <property type="term" value="F:carboxy-lyase activity"/>
    <property type="evidence" value="ECO:0007669"/>
    <property type="project" value="UniProtKB-KW"/>
</dbReference>
<dbReference type="InterPro" id="IPR000310">
    <property type="entry name" value="Orn/Lys/Arg_deCO2ase_major_dom"/>
</dbReference>
<dbReference type="Gene3D" id="3.40.640.10">
    <property type="entry name" value="Type I PLP-dependent aspartate aminotransferase-like (Major domain)"/>
    <property type="match status" value="1"/>
</dbReference>
<keyword evidence="3" id="KW-0210">Decarboxylase</keyword>
<dbReference type="AlphaFoldDB" id="A0A0D5NI02"/>
<reference evidence="9" key="2">
    <citation type="submission" date="2015-03" db="EMBL/GenBank/DDBJ databases">
        <title>Genome sequence of Paenibacillus beijingensis strain DSM 24997T.</title>
        <authorList>
            <person name="Kwak Y."/>
            <person name="Shin J.-H."/>
        </authorList>
    </citation>
    <scope>NUCLEOTIDE SEQUENCE [LARGE SCALE GENOMIC DNA]</scope>
    <source>
        <strain evidence="9">DSM 24997</strain>
    </source>
</reference>
<dbReference type="EMBL" id="CP011058">
    <property type="protein sequence ID" value="AJY74901.1"/>
    <property type="molecule type" value="Genomic_DNA"/>
</dbReference>
<dbReference type="PANTHER" id="PTHR43277">
    <property type="entry name" value="ARGININE DECARBOXYLASE"/>
    <property type="match status" value="1"/>
</dbReference>
<evidence type="ECO:0000256" key="2">
    <source>
        <dbReference type="ARBA" id="ARBA00010671"/>
    </source>
</evidence>
<comment type="cofactor">
    <cofactor evidence="1">
        <name>pyridoxal 5'-phosphate</name>
        <dbReference type="ChEBI" id="CHEBI:597326"/>
    </cofactor>
</comment>
<accession>A0A0D5NI02</accession>
<dbReference type="Proteomes" id="UP000032633">
    <property type="component" value="Chromosome"/>
</dbReference>
<evidence type="ECO:0000256" key="3">
    <source>
        <dbReference type="ARBA" id="ARBA00022793"/>
    </source>
</evidence>
<evidence type="ECO:0000256" key="5">
    <source>
        <dbReference type="ARBA" id="ARBA00023239"/>
    </source>
</evidence>
<dbReference type="InterPro" id="IPR008286">
    <property type="entry name" value="Prn/Lys/Arg_de-COase_C"/>
</dbReference>
<protein>
    <recommendedName>
        <fullName evidence="10">Amino acid decarboxylase</fullName>
    </recommendedName>
</protein>
<dbReference type="SUPFAM" id="SSF55904">
    <property type="entry name" value="Ornithine decarboxylase C-terminal domain"/>
    <property type="match status" value="1"/>
</dbReference>
<feature type="domain" description="Orn/Lys/Arg decarboxylases family 1 pyridoxal-P attachment site" evidence="6">
    <location>
        <begin position="7"/>
        <end position="317"/>
    </location>
</feature>
<dbReference type="OrthoDB" id="9815233at2"/>
<dbReference type="PATRIC" id="fig|1126833.4.peg.2262"/>
<dbReference type="Gene3D" id="3.90.100.10">
    <property type="entry name" value="Orn/Lys/Arg decarboxylase, C-terminal domain"/>
    <property type="match status" value="1"/>
</dbReference>
<comment type="similarity">
    <text evidence="2">Belongs to the Orn/Lys/Arg decarboxylase class-I family.</text>
</comment>
<evidence type="ECO:0008006" key="10">
    <source>
        <dbReference type="Google" id="ProtNLM"/>
    </source>
</evidence>
<organism evidence="8 9">
    <name type="scientific">Paenibacillus beijingensis</name>
    <dbReference type="NCBI Taxonomy" id="1126833"/>
    <lineage>
        <taxon>Bacteria</taxon>
        <taxon>Bacillati</taxon>
        <taxon>Bacillota</taxon>
        <taxon>Bacilli</taxon>
        <taxon>Bacillales</taxon>
        <taxon>Paenibacillaceae</taxon>
        <taxon>Paenibacillus</taxon>
    </lineage>
</organism>
<feature type="domain" description="Orn/Lys/Arg decarboxylase C-terminal" evidence="7">
    <location>
        <begin position="448"/>
        <end position="498"/>
    </location>
</feature>